<reference evidence="1 2" key="1">
    <citation type="journal article" date="2021" name="bioRxiv">
        <title>Chromosome-scale and haplotype-resolved genome assembly of a tetraploid potato cultivar.</title>
        <authorList>
            <person name="Sun H."/>
            <person name="Jiao W.-B."/>
            <person name="Krause K."/>
            <person name="Campoy J.A."/>
            <person name="Goel M."/>
            <person name="Folz-Donahue K."/>
            <person name="Kukat C."/>
            <person name="Huettel B."/>
            <person name="Schneeberger K."/>
        </authorList>
    </citation>
    <scope>NUCLEOTIDE SEQUENCE [LARGE SCALE GENOMIC DNA]</scope>
    <source>
        <strain evidence="1">SolTubOtavaFocal</strain>
        <tissue evidence="1">Leaves</tissue>
    </source>
</reference>
<name>A0ABQ7V486_SOLTU</name>
<accession>A0ABQ7V486</accession>
<keyword evidence="2" id="KW-1185">Reference proteome</keyword>
<sequence>MEDQISRTIEDSIKVVKDTWSKDLAEIRSMLCELVGNLPTSIVVPIVQVEQYIIINSSLLQNYEEKSKRKRKMNVQKVFDKRLTNYCPIVYAETESDTPIEMAGEEAKEY</sequence>
<proteinExistence type="predicted"/>
<evidence type="ECO:0000313" key="1">
    <source>
        <dbReference type="EMBL" id="KAH0758167.1"/>
    </source>
</evidence>
<dbReference type="EMBL" id="JAIVGD010000015">
    <property type="protein sequence ID" value="KAH0758167.1"/>
    <property type="molecule type" value="Genomic_DNA"/>
</dbReference>
<evidence type="ECO:0000313" key="2">
    <source>
        <dbReference type="Proteomes" id="UP000826656"/>
    </source>
</evidence>
<comment type="caution">
    <text evidence="1">The sequence shown here is derived from an EMBL/GenBank/DDBJ whole genome shotgun (WGS) entry which is preliminary data.</text>
</comment>
<protein>
    <submittedName>
        <fullName evidence="1">Uncharacterized protein</fullName>
    </submittedName>
</protein>
<dbReference type="Proteomes" id="UP000826656">
    <property type="component" value="Unassembled WGS sequence"/>
</dbReference>
<organism evidence="1 2">
    <name type="scientific">Solanum tuberosum</name>
    <name type="common">Potato</name>
    <dbReference type="NCBI Taxonomy" id="4113"/>
    <lineage>
        <taxon>Eukaryota</taxon>
        <taxon>Viridiplantae</taxon>
        <taxon>Streptophyta</taxon>
        <taxon>Embryophyta</taxon>
        <taxon>Tracheophyta</taxon>
        <taxon>Spermatophyta</taxon>
        <taxon>Magnoliopsida</taxon>
        <taxon>eudicotyledons</taxon>
        <taxon>Gunneridae</taxon>
        <taxon>Pentapetalae</taxon>
        <taxon>asterids</taxon>
        <taxon>lamiids</taxon>
        <taxon>Solanales</taxon>
        <taxon>Solanaceae</taxon>
        <taxon>Solanoideae</taxon>
        <taxon>Solaneae</taxon>
        <taxon>Solanum</taxon>
    </lineage>
</organism>
<gene>
    <name evidence="1" type="ORF">KY290_021660</name>
</gene>